<dbReference type="EMBL" id="JAWDGP010001273">
    <property type="protein sequence ID" value="KAK3793193.1"/>
    <property type="molecule type" value="Genomic_DNA"/>
</dbReference>
<accession>A0AAE1ASM9</accession>
<sequence length="75" mass="8450">MTSVILPSDPASTKPGIAAHAQNNNLLCVLVDQEDDLSDWESPVDVDLACQPARRRNLKVETFRRSEEKELREMV</sequence>
<reference evidence="1" key="1">
    <citation type="journal article" date="2023" name="G3 (Bethesda)">
        <title>A reference genome for the long-term kleptoplast-retaining sea slug Elysia crispata morphotype clarki.</title>
        <authorList>
            <person name="Eastman K.E."/>
            <person name="Pendleton A.L."/>
            <person name="Shaikh M.A."/>
            <person name="Suttiyut T."/>
            <person name="Ogas R."/>
            <person name="Tomko P."/>
            <person name="Gavelis G."/>
            <person name="Widhalm J.R."/>
            <person name="Wisecaver J.H."/>
        </authorList>
    </citation>
    <scope>NUCLEOTIDE SEQUENCE</scope>
    <source>
        <strain evidence="1">ECLA1</strain>
    </source>
</reference>
<evidence type="ECO:0000313" key="2">
    <source>
        <dbReference type="Proteomes" id="UP001283361"/>
    </source>
</evidence>
<dbReference type="Proteomes" id="UP001283361">
    <property type="component" value="Unassembled WGS sequence"/>
</dbReference>
<gene>
    <name evidence="1" type="ORF">RRG08_012869</name>
</gene>
<proteinExistence type="predicted"/>
<organism evidence="1 2">
    <name type="scientific">Elysia crispata</name>
    <name type="common">lettuce slug</name>
    <dbReference type="NCBI Taxonomy" id="231223"/>
    <lineage>
        <taxon>Eukaryota</taxon>
        <taxon>Metazoa</taxon>
        <taxon>Spiralia</taxon>
        <taxon>Lophotrochozoa</taxon>
        <taxon>Mollusca</taxon>
        <taxon>Gastropoda</taxon>
        <taxon>Heterobranchia</taxon>
        <taxon>Euthyneura</taxon>
        <taxon>Panpulmonata</taxon>
        <taxon>Sacoglossa</taxon>
        <taxon>Placobranchoidea</taxon>
        <taxon>Plakobranchidae</taxon>
        <taxon>Elysia</taxon>
    </lineage>
</organism>
<protein>
    <submittedName>
        <fullName evidence="1">Uncharacterized protein</fullName>
    </submittedName>
</protein>
<comment type="caution">
    <text evidence="1">The sequence shown here is derived from an EMBL/GenBank/DDBJ whole genome shotgun (WGS) entry which is preliminary data.</text>
</comment>
<keyword evidence="2" id="KW-1185">Reference proteome</keyword>
<dbReference type="AlphaFoldDB" id="A0AAE1ASM9"/>
<name>A0AAE1ASM9_9GAST</name>
<evidence type="ECO:0000313" key="1">
    <source>
        <dbReference type="EMBL" id="KAK3793193.1"/>
    </source>
</evidence>